<name>A0A0R0DKU0_9GAMM</name>
<dbReference type="Pfam" id="PF25967">
    <property type="entry name" value="RND-MFP_C"/>
    <property type="match status" value="1"/>
</dbReference>
<feature type="coiled-coil region" evidence="7">
    <location>
        <begin position="120"/>
        <end position="185"/>
    </location>
</feature>
<organism evidence="14 15">
    <name type="scientific">Stenotrophomonas ginsengisoli</name>
    <dbReference type="NCBI Taxonomy" id="336566"/>
    <lineage>
        <taxon>Bacteria</taxon>
        <taxon>Pseudomonadati</taxon>
        <taxon>Pseudomonadota</taxon>
        <taxon>Gammaproteobacteria</taxon>
        <taxon>Lysobacterales</taxon>
        <taxon>Lysobacteraceae</taxon>
        <taxon>Stenotrophomonas</taxon>
    </lineage>
</organism>
<evidence type="ECO:0000259" key="10">
    <source>
        <dbReference type="Pfam" id="PF25876"/>
    </source>
</evidence>
<evidence type="ECO:0000256" key="1">
    <source>
        <dbReference type="ARBA" id="ARBA00004533"/>
    </source>
</evidence>
<dbReference type="PROSITE" id="PS51257">
    <property type="entry name" value="PROKAR_LIPOPROTEIN"/>
    <property type="match status" value="1"/>
</dbReference>
<keyword evidence="5" id="KW-0997">Cell inner membrane</keyword>
<dbReference type="AlphaFoldDB" id="A0A0R0DKU0"/>
<dbReference type="PANTHER" id="PTHR30469">
    <property type="entry name" value="MULTIDRUG RESISTANCE PROTEIN MDTA"/>
    <property type="match status" value="1"/>
</dbReference>
<keyword evidence="7" id="KW-0175">Coiled coil</keyword>
<dbReference type="InterPro" id="IPR058626">
    <property type="entry name" value="MdtA-like_b-barrel"/>
</dbReference>
<dbReference type="PATRIC" id="fig|336566.3.peg.3031"/>
<feature type="domain" description="Multidrug resistance protein MdtA-like alpha-helical hairpin" evidence="10">
    <location>
        <begin position="120"/>
        <end position="189"/>
    </location>
</feature>
<evidence type="ECO:0000256" key="5">
    <source>
        <dbReference type="ARBA" id="ARBA00022519"/>
    </source>
</evidence>
<dbReference type="InterPro" id="IPR058624">
    <property type="entry name" value="MdtA-like_HH"/>
</dbReference>
<protein>
    <submittedName>
        <fullName evidence="14">Multidrug transporter</fullName>
    </submittedName>
</protein>
<dbReference type="Proteomes" id="UP000050956">
    <property type="component" value="Unassembled WGS sequence"/>
</dbReference>
<dbReference type="GO" id="GO:1990281">
    <property type="term" value="C:efflux pump complex"/>
    <property type="evidence" value="ECO:0007669"/>
    <property type="project" value="TreeGrafter"/>
</dbReference>
<comment type="subcellular location">
    <subcellularLocation>
        <location evidence="1">Cell inner membrane</location>
    </subcellularLocation>
</comment>
<feature type="region of interest" description="Disordered" evidence="8">
    <location>
        <begin position="30"/>
        <end position="51"/>
    </location>
</feature>
<evidence type="ECO:0000256" key="6">
    <source>
        <dbReference type="ARBA" id="ARBA00023136"/>
    </source>
</evidence>
<dbReference type="STRING" id="336566.ABB30_03010"/>
<dbReference type="NCBIfam" id="TIGR01730">
    <property type="entry name" value="RND_mfp"/>
    <property type="match status" value="1"/>
</dbReference>
<dbReference type="Gene3D" id="2.40.50.100">
    <property type="match status" value="1"/>
</dbReference>
<evidence type="ECO:0000256" key="7">
    <source>
        <dbReference type="SAM" id="Coils"/>
    </source>
</evidence>
<evidence type="ECO:0000256" key="8">
    <source>
        <dbReference type="SAM" id="MobiDB-lite"/>
    </source>
</evidence>
<keyword evidence="3" id="KW-0813">Transport</keyword>
<proteinExistence type="inferred from homology"/>
<dbReference type="Gene3D" id="2.40.420.20">
    <property type="match status" value="1"/>
</dbReference>
<reference evidence="14 15" key="1">
    <citation type="submission" date="2015-05" db="EMBL/GenBank/DDBJ databases">
        <title>Genome sequencing and analysis of members of genus Stenotrophomonas.</title>
        <authorList>
            <person name="Patil P.P."/>
            <person name="Midha S."/>
            <person name="Patil P.B."/>
        </authorList>
    </citation>
    <scope>NUCLEOTIDE SEQUENCE [LARGE SCALE GENOMIC DNA]</scope>
    <source>
        <strain evidence="14 15">DSM 24757</strain>
    </source>
</reference>
<keyword evidence="6" id="KW-0472">Membrane</keyword>
<dbReference type="OrthoDB" id="9783047at2"/>
<dbReference type="EMBL" id="LDJM01000008">
    <property type="protein sequence ID" value="KRG78750.1"/>
    <property type="molecule type" value="Genomic_DNA"/>
</dbReference>
<dbReference type="Pfam" id="PF25917">
    <property type="entry name" value="BSH_RND"/>
    <property type="match status" value="1"/>
</dbReference>
<dbReference type="PANTHER" id="PTHR30469:SF12">
    <property type="entry name" value="MULTIDRUG RESISTANCE PROTEIN MDTA"/>
    <property type="match status" value="1"/>
</dbReference>
<comment type="caution">
    <text evidence="14">The sequence shown here is derived from an EMBL/GenBank/DDBJ whole genome shotgun (WGS) entry which is preliminary data.</text>
</comment>
<keyword evidence="4" id="KW-1003">Cell membrane</keyword>
<feature type="chain" id="PRO_5006395945" evidence="9">
    <location>
        <begin position="31"/>
        <end position="404"/>
    </location>
</feature>
<dbReference type="InterPro" id="IPR058627">
    <property type="entry name" value="MdtA-like_C"/>
</dbReference>
<comment type="similarity">
    <text evidence="2">Belongs to the membrane fusion protein (MFP) (TC 8.A.1) family.</text>
</comment>
<feature type="compositionally biased region" description="Gly residues" evidence="8">
    <location>
        <begin position="37"/>
        <end position="47"/>
    </location>
</feature>
<dbReference type="Gene3D" id="2.40.30.170">
    <property type="match status" value="1"/>
</dbReference>
<keyword evidence="15" id="KW-1185">Reference proteome</keyword>
<evidence type="ECO:0000256" key="3">
    <source>
        <dbReference type="ARBA" id="ARBA00022448"/>
    </source>
</evidence>
<evidence type="ECO:0000313" key="15">
    <source>
        <dbReference type="Proteomes" id="UP000050956"/>
    </source>
</evidence>
<keyword evidence="9" id="KW-0732">Signal</keyword>
<dbReference type="NCBIfam" id="NF008589">
    <property type="entry name" value="PRK11556.1"/>
    <property type="match status" value="1"/>
</dbReference>
<dbReference type="GO" id="GO:0015562">
    <property type="term" value="F:efflux transmembrane transporter activity"/>
    <property type="evidence" value="ECO:0007669"/>
    <property type="project" value="TreeGrafter"/>
</dbReference>
<feature type="domain" description="Multidrug resistance protein MdtA-like barrel-sandwich hybrid" evidence="11">
    <location>
        <begin position="80"/>
        <end position="222"/>
    </location>
</feature>
<feature type="domain" description="Multidrug resistance protein MdtA-like beta-barrel" evidence="12">
    <location>
        <begin position="226"/>
        <end position="308"/>
    </location>
</feature>
<dbReference type="FunFam" id="2.40.420.20:FF:000001">
    <property type="entry name" value="Efflux RND transporter periplasmic adaptor subunit"/>
    <property type="match status" value="1"/>
</dbReference>
<gene>
    <name evidence="14" type="ORF">ABB30_03010</name>
</gene>
<feature type="signal peptide" evidence="9">
    <location>
        <begin position="1"/>
        <end position="30"/>
    </location>
</feature>
<evidence type="ECO:0000259" key="11">
    <source>
        <dbReference type="Pfam" id="PF25917"/>
    </source>
</evidence>
<dbReference type="InterPro" id="IPR058625">
    <property type="entry name" value="MdtA-like_BSH"/>
</dbReference>
<dbReference type="RefSeq" id="WP_057636830.1">
    <property type="nucleotide sequence ID" value="NZ_LDJM01000008.1"/>
</dbReference>
<dbReference type="InterPro" id="IPR006143">
    <property type="entry name" value="RND_pump_MFP"/>
</dbReference>
<feature type="domain" description="Multidrug resistance protein MdtA-like C-terminal permuted SH3" evidence="13">
    <location>
        <begin position="312"/>
        <end position="372"/>
    </location>
</feature>
<dbReference type="Gene3D" id="1.10.287.470">
    <property type="entry name" value="Helix hairpin bin"/>
    <property type="match status" value="1"/>
</dbReference>
<dbReference type="Pfam" id="PF25876">
    <property type="entry name" value="HH_MFP_RND"/>
    <property type="match status" value="1"/>
</dbReference>
<evidence type="ECO:0000256" key="4">
    <source>
        <dbReference type="ARBA" id="ARBA00022475"/>
    </source>
</evidence>
<evidence type="ECO:0000259" key="13">
    <source>
        <dbReference type="Pfam" id="PF25967"/>
    </source>
</evidence>
<evidence type="ECO:0000256" key="9">
    <source>
        <dbReference type="SAM" id="SignalP"/>
    </source>
</evidence>
<sequence length="404" mass="42480">MSPRPSFRSPSLLRLLMLASALALTTVACSGDKDAGNGPGRGGPGGGRGERVVPVRVVDARQQDLTVRIKALGTVTALHTVTVRSRVEGELVRIAFAEGQQVAAGDLLAQIDPRPYEVALAQALGTQKQNQAELENARNQLRRYAELHEQKYVAAQDLSNQQSLVRQLEGRLQSDQAAVDEARLQLGYTRITAPVAGRMGLRAVDLGNLVRSGDADGIATITQTNPISVLFTIPEADIGPVIEAVRMTPELAVEAWDRSEKQVLANGKLASVDNRIDTATGTLKLRAVFDNAGDALFPNQFVNIRLAVSSADAVVIPNAAVQFGSNGTYVYVISADNTASLRDVRLGAAEGENVAVMAGLAAGERVVLEGIDNLREGAKVEVVADPADAAAAPAKDKADATAGA</sequence>
<evidence type="ECO:0000259" key="12">
    <source>
        <dbReference type="Pfam" id="PF25944"/>
    </source>
</evidence>
<evidence type="ECO:0000313" key="14">
    <source>
        <dbReference type="EMBL" id="KRG78750.1"/>
    </source>
</evidence>
<dbReference type="GO" id="GO:0005886">
    <property type="term" value="C:plasma membrane"/>
    <property type="evidence" value="ECO:0007669"/>
    <property type="project" value="UniProtKB-SubCell"/>
</dbReference>
<accession>A0A0R0DKU0</accession>
<dbReference type="Pfam" id="PF25944">
    <property type="entry name" value="Beta-barrel_RND"/>
    <property type="match status" value="1"/>
</dbReference>
<evidence type="ECO:0000256" key="2">
    <source>
        <dbReference type="ARBA" id="ARBA00009477"/>
    </source>
</evidence>
<dbReference type="SUPFAM" id="SSF111369">
    <property type="entry name" value="HlyD-like secretion proteins"/>
    <property type="match status" value="1"/>
</dbReference>